<dbReference type="Proteomes" id="UP000054549">
    <property type="component" value="Unassembled WGS sequence"/>
</dbReference>
<feature type="region of interest" description="Disordered" evidence="1">
    <location>
        <begin position="315"/>
        <end position="334"/>
    </location>
</feature>
<proteinExistence type="predicted"/>
<dbReference type="InterPro" id="IPR000210">
    <property type="entry name" value="BTB/POZ_dom"/>
</dbReference>
<protein>
    <recommendedName>
        <fullName evidence="2">BTB domain-containing protein</fullName>
    </recommendedName>
</protein>
<dbReference type="OrthoDB" id="3044562at2759"/>
<accession>A0A0C2WJB0</accession>
<dbReference type="HOGENOM" id="CLU_033082_3_2_1"/>
<gene>
    <name evidence="3" type="ORF">M378DRAFT_532041</name>
</gene>
<dbReference type="PROSITE" id="PS50097">
    <property type="entry name" value="BTB"/>
    <property type="match status" value="1"/>
</dbReference>
<name>A0A0C2WJB0_AMAMK</name>
<evidence type="ECO:0000256" key="1">
    <source>
        <dbReference type="SAM" id="MobiDB-lite"/>
    </source>
</evidence>
<keyword evidence="4" id="KW-1185">Reference proteome</keyword>
<evidence type="ECO:0000259" key="2">
    <source>
        <dbReference type="PROSITE" id="PS50097"/>
    </source>
</evidence>
<reference evidence="3 4" key="1">
    <citation type="submission" date="2014-04" db="EMBL/GenBank/DDBJ databases">
        <title>Evolutionary Origins and Diversification of the Mycorrhizal Mutualists.</title>
        <authorList>
            <consortium name="DOE Joint Genome Institute"/>
            <consortium name="Mycorrhizal Genomics Consortium"/>
            <person name="Kohler A."/>
            <person name="Kuo A."/>
            <person name="Nagy L.G."/>
            <person name="Floudas D."/>
            <person name="Copeland A."/>
            <person name="Barry K.W."/>
            <person name="Cichocki N."/>
            <person name="Veneault-Fourrey C."/>
            <person name="LaButti K."/>
            <person name="Lindquist E.A."/>
            <person name="Lipzen A."/>
            <person name="Lundell T."/>
            <person name="Morin E."/>
            <person name="Murat C."/>
            <person name="Riley R."/>
            <person name="Ohm R."/>
            <person name="Sun H."/>
            <person name="Tunlid A."/>
            <person name="Henrissat B."/>
            <person name="Grigoriev I.V."/>
            <person name="Hibbett D.S."/>
            <person name="Martin F."/>
        </authorList>
    </citation>
    <scope>NUCLEOTIDE SEQUENCE [LARGE SCALE GENOMIC DNA]</scope>
    <source>
        <strain evidence="3 4">Koide BX008</strain>
    </source>
</reference>
<dbReference type="Pfam" id="PF00651">
    <property type="entry name" value="BTB"/>
    <property type="match status" value="1"/>
</dbReference>
<dbReference type="Gene3D" id="3.30.710.10">
    <property type="entry name" value="Potassium Channel Kv1.1, Chain A"/>
    <property type="match status" value="1"/>
</dbReference>
<dbReference type="InterPro" id="IPR011333">
    <property type="entry name" value="SKP1/BTB/POZ_sf"/>
</dbReference>
<feature type="domain" description="BTB" evidence="2">
    <location>
        <begin position="22"/>
        <end position="102"/>
    </location>
</feature>
<dbReference type="InParanoid" id="A0A0C2WJB0"/>
<feature type="compositionally biased region" description="Acidic residues" evidence="1">
    <location>
        <begin position="315"/>
        <end position="328"/>
    </location>
</feature>
<organism evidence="3 4">
    <name type="scientific">Amanita muscaria (strain Koide BX008)</name>
    <dbReference type="NCBI Taxonomy" id="946122"/>
    <lineage>
        <taxon>Eukaryota</taxon>
        <taxon>Fungi</taxon>
        <taxon>Dikarya</taxon>
        <taxon>Basidiomycota</taxon>
        <taxon>Agaricomycotina</taxon>
        <taxon>Agaricomycetes</taxon>
        <taxon>Agaricomycetidae</taxon>
        <taxon>Agaricales</taxon>
        <taxon>Pluteineae</taxon>
        <taxon>Amanitaceae</taxon>
        <taxon>Amanita</taxon>
    </lineage>
</organism>
<dbReference type="SUPFAM" id="SSF54695">
    <property type="entry name" value="POZ domain"/>
    <property type="match status" value="1"/>
</dbReference>
<evidence type="ECO:0000313" key="4">
    <source>
        <dbReference type="Proteomes" id="UP000054549"/>
    </source>
</evidence>
<dbReference type="AlphaFoldDB" id="A0A0C2WJB0"/>
<dbReference type="EMBL" id="KN818436">
    <property type="protein sequence ID" value="KIL56233.1"/>
    <property type="molecule type" value="Genomic_DNA"/>
</dbReference>
<evidence type="ECO:0000313" key="3">
    <source>
        <dbReference type="EMBL" id="KIL56233.1"/>
    </source>
</evidence>
<sequence>MLEQKAEEHTLTISDDIYIDDGNVILHVIEDNETMRYRVHKSILARSSEFFDDLFKVPQPQDESLAGETIDGCPTINLNGDLISDWNIILKALYNPFFNIPQLSIQKIIAMLRIGKKYLFHNFLDEAQARLRQNYPSTLQEFWAAVPSPSIEENSTEKVIEVVHEGIIPDDVLPALYYDYLRFLNKFDSQDTQDQIMISDRLKLRLLVGHRRLLIAQAKHTFGWLSTGSFPQCQDKPSCKDAYRILQHSLDTPGDAGSKPLTPFSRFLTVCPKNARFCPNCKSCLTKRLKEGAEQVWNMLPSCFGLGEWDDLFEQEEEQGSDVDEEGNVEGTSS</sequence>